<dbReference type="SUPFAM" id="SSF52833">
    <property type="entry name" value="Thioredoxin-like"/>
    <property type="match status" value="1"/>
</dbReference>
<dbReference type="InterPro" id="IPR011990">
    <property type="entry name" value="TPR-like_helical_dom_sf"/>
</dbReference>
<organism evidence="2 3">
    <name type="scientific">Vibrio ulleungensis</name>
    <dbReference type="NCBI Taxonomy" id="2807619"/>
    <lineage>
        <taxon>Bacteria</taxon>
        <taxon>Pseudomonadati</taxon>
        <taxon>Pseudomonadota</taxon>
        <taxon>Gammaproteobacteria</taxon>
        <taxon>Vibrionales</taxon>
        <taxon>Vibrionaceae</taxon>
        <taxon>Vibrio</taxon>
    </lineage>
</organism>
<dbReference type="Gene3D" id="1.25.40.10">
    <property type="entry name" value="Tetratricopeptide repeat domain"/>
    <property type="match status" value="2"/>
</dbReference>
<dbReference type="Proteomes" id="UP000809621">
    <property type="component" value="Unassembled WGS sequence"/>
</dbReference>
<dbReference type="PANTHER" id="PTHR45663">
    <property type="entry name" value="GEO12009P1"/>
    <property type="match status" value="1"/>
</dbReference>
<dbReference type="SUPFAM" id="SSF48452">
    <property type="entry name" value="TPR-like"/>
    <property type="match status" value="1"/>
</dbReference>
<name>A0ABS2HG33_9VIBR</name>
<gene>
    <name evidence="2" type="ORF">JQC93_08745</name>
</gene>
<evidence type="ECO:0000259" key="1">
    <source>
        <dbReference type="PROSITE" id="PS51352"/>
    </source>
</evidence>
<dbReference type="Pfam" id="PF14561">
    <property type="entry name" value="TPR_20"/>
    <property type="match status" value="1"/>
</dbReference>
<reference evidence="2 3" key="1">
    <citation type="submission" date="2021-02" db="EMBL/GenBank/DDBJ databases">
        <authorList>
            <person name="Park J.-S."/>
        </authorList>
    </citation>
    <scope>NUCLEOTIDE SEQUENCE [LARGE SCALE GENOMIC DNA]</scope>
    <source>
        <strain evidence="2 3">188UL20-2</strain>
    </source>
</reference>
<dbReference type="InterPro" id="IPR013766">
    <property type="entry name" value="Thioredoxin_domain"/>
</dbReference>
<evidence type="ECO:0000313" key="3">
    <source>
        <dbReference type="Proteomes" id="UP000809621"/>
    </source>
</evidence>
<evidence type="ECO:0000313" key="2">
    <source>
        <dbReference type="EMBL" id="MBM7036495.1"/>
    </source>
</evidence>
<comment type="caution">
    <text evidence="2">The sequence shown here is derived from an EMBL/GenBank/DDBJ whole genome shotgun (WGS) entry which is preliminary data.</text>
</comment>
<protein>
    <submittedName>
        <fullName evidence="2">Co-chaperone YbbN</fullName>
    </submittedName>
</protein>
<dbReference type="PANTHER" id="PTHR45663:SF11">
    <property type="entry name" value="GEO12009P1"/>
    <property type="match status" value="1"/>
</dbReference>
<dbReference type="Pfam" id="PF00085">
    <property type="entry name" value="Thioredoxin"/>
    <property type="match status" value="1"/>
</dbReference>
<feature type="domain" description="Thioredoxin" evidence="1">
    <location>
        <begin position="1"/>
        <end position="111"/>
    </location>
</feature>
<dbReference type="CDD" id="cd02956">
    <property type="entry name" value="ybbN"/>
    <property type="match status" value="1"/>
</dbReference>
<sequence length="284" mass="31558">MQSPYITAIDTTNIQQVIEMSMQTPVLIHFWASMSQESVELLTPLNQLVNEYQGAFHLATLDCEKEQAIAGQFGVQALPTLALFVNGQPVDGMGGPQPIEAIKQMLAKHLPSQDELALKEALTLMTSGEHAKALTVMQSLDAELQQKGEVKLAMTECLIETQQIEHAKALLDTVPMQFHDNHYKGLQAKLELFEQAANSPELQALEQQQQATPDDLALCIELAAQYHQVNRSEDALELLWQVLVKDLGAHDGEIKKSFMDIMSALGQESSVAKAYRRKLYSILY</sequence>
<dbReference type="PROSITE" id="PS51352">
    <property type="entry name" value="THIOREDOXIN_2"/>
    <property type="match status" value="1"/>
</dbReference>
<dbReference type="Gene3D" id="3.40.30.10">
    <property type="entry name" value="Glutaredoxin"/>
    <property type="match status" value="1"/>
</dbReference>
<dbReference type="InterPro" id="IPR036249">
    <property type="entry name" value="Thioredoxin-like_sf"/>
</dbReference>
<keyword evidence="3" id="KW-1185">Reference proteome</keyword>
<accession>A0ABS2HG33</accession>
<dbReference type="EMBL" id="JAFEUM010000003">
    <property type="protein sequence ID" value="MBM7036495.1"/>
    <property type="molecule type" value="Genomic_DNA"/>
</dbReference>
<dbReference type="RefSeq" id="WP_205158080.1">
    <property type="nucleotide sequence ID" value="NZ_JAFEUM010000003.1"/>
</dbReference>
<proteinExistence type="predicted"/>
<dbReference type="Pfam" id="PF14559">
    <property type="entry name" value="TPR_19"/>
    <property type="match status" value="1"/>
</dbReference>